<name>A0AAD6DKU3_9EURO</name>
<keyword evidence="2" id="KW-1185">Reference proteome</keyword>
<accession>A0AAD6DKU3</accession>
<dbReference type="Proteomes" id="UP001213799">
    <property type="component" value="Unassembled WGS sequence"/>
</dbReference>
<dbReference type="AlphaFoldDB" id="A0AAD6DKU3"/>
<dbReference type="EMBL" id="JAQJAE010000006">
    <property type="protein sequence ID" value="KAJ5588273.1"/>
    <property type="molecule type" value="Genomic_DNA"/>
</dbReference>
<proteinExistence type="predicted"/>
<reference evidence="1" key="1">
    <citation type="journal article" date="2023" name="IMA Fungus">
        <title>Comparative genomic study of the Penicillium genus elucidates a diverse pangenome and 15 lateral gene transfer events.</title>
        <authorList>
            <person name="Petersen C."/>
            <person name="Sorensen T."/>
            <person name="Nielsen M.R."/>
            <person name="Sondergaard T.E."/>
            <person name="Sorensen J.L."/>
            <person name="Fitzpatrick D.A."/>
            <person name="Frisvad J.C."/>
            <person name="Nielsen K.L."/>
        </authorList>
    </citation>
    <scope>NUCLEOTIDE SEQUENCE</scope>
    <source>
        <strain evidence="1">IBT 12815</strain>
    </source>
</reference>
<dbReference type="RefSeq" id="XP_056747292.1">
    <property type="nucleotide sequence ID" value="XM_056902005.1"/>
</dbReference>
<organism evidence="1 2">
    <name type="scientific">Penicillium hordei</name>
    <dbReference type="NCBI Taxonomy" id="40994"/>
    <lineage>
        <taxon>Eukaryota</taxon>
        <taxon>Fungi</taxon>
        <taxon>Dikarya</taxon>
        <taxon>Ascomycota</taxon>
        <taxon>Pezizomycotina</taxon>
        <taxon>Eurotiomycetes</taxon>
        <taxon>Eurotiomycetidae</taxon>
        <taxon>Eurotiales</taxon>
        <taxon>Aspergillaceae</taxon>
        <taxon>Penicillium</taxon>
    </lineage>
</organism>
<evidence type="ECO:0000313" key="2">
    <source>
        <dbReference type="Proteomes" id="UP001213799"/>
    </source>
</evidence>
<dbReference type="GeneID" id="81592247"/>
<protein>
    <submittedName>
        <fullName evidence="1">Uncharacterized protein</fullName>
    </submittedName>
</protein>
<comment type="caution">
    <text evidence="1">The sequence shown here is derived from an EMBL/GenBank/DDBJ whole genome shotgun (WGS) entry which is preliminary data.</text>
</comment>
<reference evidence="1" key="2">
    <citation type="submission" date="2023-01" db="EMBL/GenBank/DDBJ databases">
        <authorList>
            <person name="Petersen C."/>
        </authorList>
    </citation>
    <scope>NUCLEOTIDE SEQUENCE</scope>
    <source>
        <strain evidence="1">IBT 12815</strain>
    </source>
</reference>
<evidence type="ECO:0000313" key="1">
    <source>
        <dbReference type="EMBL" id="KAJ5588273.1"/>
    </source>
</evidence>
<gene>
    <name evidence="1" type="ORF">N7537_010951</name>
</gene>
<sequence>MASLGYNDSTACLIMGQIVEHRPLRLASDTKEPAQAYQLRNLMAHRSMAPVWDKSMHGQIDV</sequence>